<comment type="subcellular location">
    <subcellularLocation>
        <location evidence="1">Cell membrane</location>
        <topology evidence="1">Multi-pass membrane protein</topology>
    </subcellularLocation>
</comment>
<dbReference type="PANTHER" id="PTHR11795">
    <property type="entry name" value="BRANCHED-CHAIN AMINO ACID TRANSPORT SYSTEM PERMEASE PROTEIN LIVH"/>
    <property type="match status" value="1"/>
</dbReference>
<feature type="transmembrane region" description="Helical" evidence="9">
    <location>
        <begin position="12"/>
        <end position="35"/>
    </location>
</feature>
<evidence type="ECO:0000256" key="6">
    <source>
        <dbReference type="ARBA" id="ARBA00022989"/>
    </source>
</evidence>
<feature type="transmembrane region" description="Helical" evidence="9">
    <location>
        <begin position="217"/>
        <end position="239"/>
    </location>
</feature>
<keyword evidence="2" id="KW-0813">Transport</keyword>
<evidence type="ECO:0000256" key="9">
    <source>
        <dbReference type="SAM" id="Phobius"/>
    </source>
</evidence>
<proteinExistence type="inferred from homology"/>
<evidence type="ECO:0000313" key="12">
    <source>
        <dbReference type="Proteomes" id="UP000239406"/>
    </source>
</evidence>
<organism evidence="10 12">
    <name type="scientific">Caldimonas thermodepolymerans</name>
    <dbReference type="NCBI Taxonomy" id="215580"/>
    <lineage>
        <taxon>Bacteria</taxon>
        <taxon>Pseudomonadati</taxon>
        <taxon>Pseudomonadota</taxon>
        <taxon>Betaproteobacteria</taxon>
        <taxon>Burkholderiales</taxon>
        <taxon>Sphaerotilaceae</taxon>
        <taxon>Caldimonas</taxon>
    </lineage>
</organism>
<dbReference type="AlphaFoldDB" id="A0A2S5T6K6"/>
<dbReference type="RefSeq" id="WP_104356700.1">
    <property type="nucleotide sequence ID" value="NZ_CP064338.1"/>
</dbReference>
<evidence type="ECO:0000256" key="1">
    <source>
        <dbReference type="ARBA" id="ARBA00004651"/>
    </source>
</evidence>
<reference evidence="10 12" key="1">
    <citation type="submission" date="2018-02" db="EMBL/GenBank/DDBJ databases">
        <title>Reclassifiation of [Polyangium] brachysporum DSM 7029 as Guopingzhaonella breviflexa gen. nov., sp. nov., a member of the family Comamonadaceae.</title>
        <authorList>
            <person name="Tang B."/>
        </authorList>
    </citation>
    <scope>NUCLEOTIDE SEQUENCE [LARGE SCALE GENOMIC DNA]</scope>
    <source>
        <strain evidence="10 12">DSM 15344</strain>
    </source>
</reference>
<evidence type="ECO:0000313" key="10">
    <source>
        <dbReference type="EMBL" id="PPE70611.1"/>
    </source>
</evidence>
<evidence type="ECO:0000256" key="3">
    <source>
        <dbReference type="ARBA" id="ARBA00022475"/>
    </source>
</evidence>
<feature type="transmembrane region" description="Helical" evidence="9">
    <location>
        <begin position="171"/>
        <end position="188"/>
    </location>
</feature>
<feature type="transmembrane region" description="Helical" evidence="9">
    <location>
        <begin position="311"/>
        <end position="333"/>
    </location>
</feature>
<feature type="transmembrane region" description="Helical" evidence="9">
    <location>
        <begin position="245"/>
        <end position="263"/>
    </location>
</feature>
<keyword evidence="12" id="KW-1185">Reference proteome</keyword>
<dbReference type="GO" id="GO:0022857">
    <property type="term" value="F:transmembrane transporter activity"/>
    <property type="evidence" value="ECO:0007669"/>
    <property type="project" value="InterPro"/>
</dbReference>
<dbReference type="Proteomes" id="UP000239406">
    <property type="component" value="Unassembled WGS sequence"/>
</dbReference>
<evidence type="ECO:0000313" key="13">
    <source>
        <dbReference type="Proteomes" id="UP000294772"/>
    </source>
</evidence>
<feature type="transmembrane region" description="Helical" evidence="9">
    <location>
        <begin position="64"/>
        <end position="82"/>
    </location>
</feature>
<dbReference type="EMBL" id="SLXF01000001">
    <property type="protein sequence ID" value="TCP10043.1"/>
    <property type="molecule type" value="Genomic_DNA"/>
</dbReference>
<name>A0A2S5T6K6_9BURK</name>
<dbReference type="InterPro" id="IPR001851">
    <property type="entry name" value="ABC_transp_permease"/>
</dbReference>
<evidence type="ECO:0000256" key="7">
    <source>
        <dbReference type="ARBA" id="ARBA00023136"/>
    </source>
</evidence>
<sequence length="344" mass="36449">MEFFTISMLNGISYGLLLFMLSSGLTLIFSMMGVLNFAHASFYMLGAYIAYSIARLVGFWPGLVLAPLVVGVLGAIFERTCLRKVHKYGHVPELLVTFGLSYVILELVQLIWGRTAVDFQPPEALRGSAFTLVSHSIDGLSVVWGRAPEAMCQAADAAVRVVCSPFPATRGFMMLVAVLMLAALWLLLTRTRIGLVIQAALTHPEMVEALGHNVPRVFMLVFGAGSALAGLAGVIGGSTFVTEPAMAATVGSVIFVVVVVGGMGSLAGAFLASLLIGVIQTFAVAMDHSLLGAVKALGWSVGPETPGYSVLALSVSQIAPILPYLFLVLILIFRPKGLMGTRET</sequence>
<evidence type="ECO:0000256" key="8">
    <source>
        <dbReference type="ARBA" id="ARBA00037998"/>
    </source>
</evidence>
<keyword evidence="3" id="KW-1003">Cell membrane</keyword>
<dbReference type="PANTHER" id="PTHR11795:SF442">
    <property type="entry name" value="ABC TRANSPORTER ATP-BINDING PROTEIN"/>
    <property type="match status" value="1"/>
</dbReference>
<keyword evidence="5" id="KW-0029">Amino-acid transport</keyword>
<comment type="caution">
    <text evidence="10">The sequence shown here is derived from an EMBL/GenBank/DDBJ whole genome shotgun (WGS) entry which is preliminary data.</text>
</comment>
<protein>
    <submittedName>
        <fullName evidence="11">Amino acid/amide ABC transporter membrane protein 1 (HAAT family)</fullName>
    </submittedName>
    <submittedName>
        <fullName evidence="10">Branched-chain amino acid ABC transporter permease</fullName>
    </submittedName>
</protein>
<evidence type="ECO:0000256" key="2">
    <source>
        <dbReference type="ARBA" id="ARBA00022448"/>
    </source>
</evidence>
<dbReference type="GO" id="GO:0005886">
    <property type="term" value="C:plasma membrane"/>
    <property type="evidence" value="ECO:0007669"/>
    <property type="project" value="UniProtKB-SubCell"/>
</dbReference>
<accession>A0A2S5T6K6</accession>
<feature type="transmembrane region" description="Helical" evidence="9">
    <location>
        <begin position="270"/>
        <end position="291"/>
    </location>
</feature>
<comment type="similarity">
    <text evidence="8">Belongs to the binding-protein-dependent transport system permease family. LivHM subfamily.</text>
</comment>
<dbReference type="OrthoDB" id="8703217at2"/>
<evidence type="ECO:0000256" key="4">
    <source>
        <dbReference type="ARBA" id="ARBA00022692"/>
    </source>
</evidence>
<dbReference type="GO" id="GO:0006865">
    <property type="term" value="P:amino acid transport"/>
    <property type="evidence" value="ECO:0007669"/>
    <property type="project" value="UniProtKB-KW"/>
</dbReference>
<keyword evidence="7 9" id="KW-0472">Membrane</keyword>
<keyword evidence="6 9" id="KW-1133">Transmembrane helix</keyword>
<dbReference type="Proteomes" id="UP000294772">
    <property type="component" value="Unassembled WGS sequence"/>
</dbReference>
<gene>
    <name evidence="10" type="ORF">C1702_05550</name>
    <name evidence="11" type="ORF">EV676_101627</name>
</gene>
<dbReference type="InterPro" id="IPR052157">
    <property type="entry name" value="BCAA_transport_permease"/>
</dbReference>
<dbReference type="EMBL" id="PSNY01000005">
    <property type="protein sequence ID" value="PPE70611.1"/>
    <property type="molecule type" value="Genomic_DNA"/>
</dbReference>
<dbReference type="CDD" id="cd06582">
    <property type="entry name" value="TM_PBP1_LivH_like"/>
    <property type="match status" value="1"/>
</dbReference>
<reference evidence="11 13" key="2">
    <citation type="submission" date="2019-03" db="EMBL/GenBank/DDBJ databases">
        <title>Genomic Encyclopedia of Type Strains, Phase IV (KMG-IV): sequencing the most valuable type-strain genomes for metagenomic binning, comparative biology and taxonomic classification.</title>
        <authorList>
            <person name="Goeker M."/>
        </authorList>
    </citation>
    <scope>NUCLEOTIDE SEQUENCE [LARGE SCALE GENOMIC DNA]</scope>
    <source>
        <strain evidence="11 13">DSM 15264</strain>
    </source>
</reference>
<feature type="transmembrane region" description="Helical" evidence="9">
    <location>
        <begin position="94"/>
        <end position="112"/>
    </location>
</feature>
<keyword evidence="4 9" id="KW-0812">Transmembrane</keyword>
<dbReference type="Pfam" id="PF02653">
    <property type="entry name" value="BPD_transp_2"/>
    <property type="match status" value="1"/>
</dbReference>
<evidence type="ECO:0000256" key="5">
    <source>
        <dbReference type="ARBA" id="ARBA00022970"/>
    </source>
</evidence>
<evidence type="ECO:0000313" key="11">
    <source>
        <dbReference type="EMBL" id="TCP10043.1"/>
    </source>
</evidence>